<dbReference type="InterPro" id="IPR003593">
    <property type="entry name" value="AAA+_ATPase"/>
</dbReference>
<organism evidence="3 4">
    <name type="scientific">Candidatus Shapirobacteria bacterium CG_4_10_14_0_2_um_filter_40_12</name>
    <dbReference type="NCBI Taxonomy" id="1974871"/>
    <lineage>
        <taxon>Bacteria</taxon>
        <taxon>Candidatus Shapironibacteriota</taxon>
    </lineage>
</organism>
<dbReference type="NCBIfam" id="TIGR01420">
    <property type="entry name" value="pilT_fam"/>
    <property type="match status" value="1"/>
</dbReference>
<dbReference type="EMBL" id="PFNX01000064">
    <property type="protein sequence ID" value="PIZ58558.1"/>
    <property type="molecule type" value="Genomic_DNA"/>
</dbReference>
<name>A0A2M7TSE2_9BACT</name>
<sequence>MHSKIEELLKLAVADTASDIHLSSETLPSFRVNGVLQIISNFSRSGNEDMQSMILSLLDEEQQKRFSKEKELDFSVTLGESRFRCNIYRESGQVGAVLRVISPQAPILDDLNLPPILKTFLNNKQGFVLVVGPTGQGKSTTVAAMINEINMNKSCHIVTIEDPVEYIIKPVKALIAQRELGGDTISFEKALRSVLRQDPNVVFVGEMRDLETIQLALTVAETGHLVFSTLHTNSAAQTIDRIIDVFPEGSKPQIRTQLALVLTAVVSQRLVPTRNGDRIPAVEVLVVNSAVRNMIREEKIFMIDNVIQTGSDLGMISLEMSLARLVKSGQIEETVAMEYAMRPEELQSNLRMVARVKNG</sequence>
<dbReference type="InterPro" id="IPR006321">
    <property type="entry name" value="PilT/PilU"/>
</dbReference>
<protein>
    <submittedName>
        <fullName evidence="3">Type IV pili twitching motility protein PilT</fullName>
    </submittedName>
</protein>
<dbReference type="GO" id="GO:0005524">
    <property type="term" value="F:ATP binding"/>
    <property type="evidence" value="ECO:0007669"/>
    <property type="project" value="InterPro"/>
</dbReference>
<gene>
    <name evidence="3" type="ORF">COY20_03485</name>
</gene>
<evidence type="ECO:0000256" key="1">
    <source>
        <dbReference type="ARBA" id="ARBA00006611"/>
    </source>
</evidence>
<dbReference type="GO" id="GO:0016887">
    <property type="term" value="F:ATP hydrolysis activity"/>
    <property type="evidence" value="ECO:0007669"/>
    <property type="project" value="InterPro"/>
</dbReference>
<dbReference type="InterPro" id="IPR027417">
    <property type="entry name" value="P-loop_NTPase"/>
</dbReference>
<dbReference type="CDD" id="cd01131">
    <property type="entry name" value="PilT"/>
    <property type="match status" value="1"/>
</dbReference>
<dbReference type="InterPro" id="IPR001482">
    <property type="entry name" value="T2SS/T4SS_dom"/>
</dbReference>
<feature type="domain" description="AAA+ ATPase" evidence="2">
    <location>
        <begin position="124"/>
        <end position="249"/>
    </location>
</feature>
<comment type="caution">
    <text evidence="3">The sequence shown here is derived from an EMBL/GenBank/DDBJ whole genome shotgun (WGS) entry which is preliminary data.</text>
</comment>
<dbReference type="SUPFAM" id="SSF52540">
    <property type="entry name" value="P-loop containing nucleoside triphosphate hydrolases"/>
    <property type="match status" value="1"/>
</dbReference>
<dbReference type="SMART" id="SM00382">
    <property type="entry name" value="AAA"/>
    <property type="match status" value="1"/>
</dbReference>
<accession>A0A2M7TSE2</accession>
<comment type="similarity">
    <text evidence="1">Belongs to the GSP E family.</text>
</comment>
<evidence type="ECO:0000313" key="4">
    <source>
        <dbReference type="Proteomes" id="UP000229336"/>
    </source>
</evidence>
<dbReference type="Gene3D" id="3.40.50.300">
    <property type="entry name" value="P-loop containing nucleotide triphosphate hydrolases"/>
    <property type="match status" value="1"/>
</dbReference>
<reference evidence="4" key="1">
    <citation type="submission" date="2017-09" db="EMBL/GenBank/DDBJ databases">
        <title>Depth-based differentiation of microbial function through sediment-hosted aquifers and enrichment of novel symbionts in the deep terrestrial subsurface.</title>
        <authorList>
            <person name="Probst A.J."/>
            <person name="Ladd B."/>
            <person name="Jarett J.K."/>
            <person name="Geller-Mcgrath D.E."/>
            <person name="Sieber C.M.K."/>
            <person name="Emerson J.B."/>
            <person name="Anantharaman K."/>
            <person name="Thomas B.C."/>
            <person name="Malmstrom R."/>
            <person name="Stieglmeier M."/>
            <person name="Klingl A."/>
            <person name="Woyke T."/>
            <person name="Ryan C.M."/>
            <person name="Banfield J.F."/>
        </authorList>
    </citation>
    <scope>NUCLEOTIDE SEQUENCE [LARGE SCALE GENOMIC DNA]</scope>
</reference>
<dbReference type="Proteomes" id="UP000229336">
    <property type="component" value="Unassembled WGS sequence"/>
</dbReference>
<dbReference type="AlphaFoldDB" id="A0A2M7TSE2"/>
<proteinExistence type="inferred from homology"/>
<evidence type="ECO:0000259" key="2">
    <source>
        <dbReference type="SMART" id="SM00382"/>
    </source>
</evidence>
<dbReference type="PANTHER" id="PTHR30486">
    <property type="entry name" value="TWITCHING MOTILITY PROTEIN PILT"/>
    <property type="match status" value="1"/>
</dbReference>
<dbReference type="InterPro" id="IPR050921">
    <property type="entry name" value="T4SS_GSP_E_ATPase"/>
</dbReference>
<dbReference type="Gene3D" id="3.30.450.90">
    <property type="match status" value="1"/>
</dbReference>
<dbReference type="Pfam" id="PF00437">
    <property type="entry name" value="T2SSE"/>
    <property type="match status" value="1"/>
</dbReference>
<evidence type="ECO:0000313" key="3">
    <source>
        <dbReference type="EMBL" id="PIZ58558.1"/>
    </source>
</evidence>